<feature type="non-terminal residue" evidence="12">
    <location>
        <position position="266"/>
    </location>
</feature>
<proteinExistence type="predicted"/>
<evidence type="ECO:0000256" key="4">
    <source>
        <dbReference type="ARBA" id="ARBA00022723"/>
    </source>
</evidence>
<keyword evidence="9" id="KW-0786">Thiamine pyrophosphate</keyword>
<dbReference type="InterPro" id="IPR029061">
    <property type="entry name" value="THDP-binding"/>
</dbReference>
<dbReference type="InterPro" id="IPR011766">
    <property type="entry name" value="TPP_enzyme_TPP-bd"/>
</dbReference>
<comment type="cofactor">
    <cofactor evidence="1">
        <name>Mg(2+)</name>
        <dbReference type="ChEBI" id="CHEBI:18420"/>
    </cofactor>
</comment>
<dbReference type="Pfam" id="PF02775">
    <property type="entry name" value="TPP_enzyme_C"/>
    <property type="match status" value="1"/>
</dbReference>
<accession>A0A382NS55</accession>
<dbReference type="GO" id="GO:0030976">
    <property type="term" value="F:thiamine pyrophosphate binding"/>
    <property type="evidence" value="ECO:0007669"/>
    <property type="project" value="InterPro"/>
</dbReference>
<dbReference type="SUPFAM" id="SSF52518">
    <property type="entry name" value="Thiamin diphosphate-binding fold (THDP-binding)"/>
    <property type="match status" value="1"/>
</dbReference>
<dbReference type="GO" id="GO:0016625">
    <property type="term" value="F:oxidoreductase activity, acting on the aldehyde or oxo group of donors, iron-sulfur protein as acceptor"/>
    <property type="evidence" value="ECO:0007669"/>
    <property type="project" value="UniProtKB-ARBA"/>
</dbReference>
<dbReference type="EMBL" id="UINC01102105">
    <property type="protein sequence ID" value="SVC63460.1"/>
    <property type="molecule type" value="Genomic_DNA"/>
</dbReference>
<dbReference type="InterPro" id="IPR051457">
    <property type="entry name" value="2-oxoacid:Fd_oxidoreductase"/>
</dbReference>
<evidence type="ECO:0000256" key="9">
    <source>
        <dbReference type="ARBA" id="ARBA00023052"/>
    </source>
</evidence>
<dbReference type="GO" id="GO:0051536">
    <property type="term" value="F:iron-sulfur cluster binding"/>
    <property type="evidence" value="ECO:0007669"/>
    <property type="project" value="UniProtKB-KW"/>
</dbReference>
<name>A0A382NS55_9ZZZZ</name>
<dbReference type="InterPro" id="IPR011896">
    <property type="entry name" value="OFOB"/>
</dbReference>
<feature type="domain" description="Thiamine pyrophosphate enzyme TPP-binding" evidence="10">
    <location>
        <begin position="74"/>
        <end position="220"/>
    </location>
</feature>
<keyword evidence="6" id="KW-0560">Oxidoreductase</keyword>
<dbReference type="PANTHER" id="PTHR48084">
    <property type="entry name" value="2-OXOGLUTARATE OXIDOREDUCTASE SUBUNIT KORB-RELATED"/>
    <property type="match status" value="1"/>
</dbReference>
<dbReference type="PANTHER" id="PTHR48084:SF4">
    <property type="entry name" value="2-OXOGLUTARATE OXIDOREDUCTASE SUBUNIT KORB"/>
    <property type="match status" value="1"/>
</dbReference>
<evidence type="ECO:0000256" key="8">
    <source>
        <dbReference type="ARBA" id="ARBA00023014"/>
    </source>
</evidence>
<reference evidence="12" key="1">
    <citation type="submission" date="2018-05" db="EMBL/GenBank/DDBJ databases">
        <authorList>
            <person name="Lanie J.A."/>
            <person name="Ng W.-L."/>
            <person name="Kazmierczak K.M."/>
            <person name="Andrzejewski T.M."/>
            <person name="Davidsen T.M."/>
            <person name="Wayne K.J."/>
            <person name="Tettelin H."/>
            <person name="Glass J.I."/>
            <person name="Rusch D."/>
            <person name="Podicherti R."/>
            <person name="Tsui H.-C.T."/>
            <person name="Winkler M.E."/>
        </authorList>
    </citation>
    <scope>NUCLEOTIDE SEQUENCE</scope>
</reference>
<evidence type="ECO:0000256" key="5">
    <source>
        <dbReference type="ARBA" id="ARBA00022842"/>
    </source>
</evidence>
<keyword evidence="7" id="KW-0408">Iron</keyword>
<evidence type="ECO:0000256" key="2">
    <source>
        <dbReference type="ARBA" id="ARBA00001964"/>
    </source>
</evidence>
<keyword evidence="5" id="KW-0460">Magnesium</keyword>
<evidence type="ECO:0000256" key="3">
    <source>
        <dbReference type="ARBA" id="ARBA00001966"/>
    </source>
</evidence>
<dbReference type="Gene3D" id="3.40.50.970">
    <property type="match status" value="1"/>
</dbReference>
<gene>
    <name evidence="12" type="ORF">METZ01_LOCUS316314</name>
</gene>
<dbReference type="NCBIfam" id="TIGR02177">
    <property type="entry name" value="PorB_KorB"/>
    <property type="match status" value="1"/>
</dbReference>
<evidence type="ECO:0000256" key="7">
    <source>
        <dbReference type="ARBA" id="ARBA00023004"/>
    </source>
</evidence>
<keyword evidence="4" id="KW-0479">Metal-binding</keyword>
<evidence type="ECO:0000259" key="11">
    <source>
        <dbReference type="Pfam" id="PF12367"/>
    </source>
</evidence>
<dbReference type="Pfam" id="PF12367">
    <property type="entry name" value="PFO_beta_C"/>
    <property type="match status" value="1"/>
</dbReference>
<dbReference type="CDD" id="cd03375">
    <property type="entry name" value="TPP_OGFOR"/>
    <property type="match status" value="1"/>
</dbReference>
<protein>
    <recommendedName>
        <fullName evidence="13">Thiamine pyrophosphate enzyme TPP-binding domain-containing protein</fullName>
    </recommendedName>
</protein>
<organism evidence="12">
    <name type="scientific">marine metagenome</name>
    <dbReference type="NCBI Taxonomy" id="408172"/>
    <lineage>
        <taxon>unclassified sequences</taxon>
        <taxon>metagenomes</taxon>
        <taxon>ecological metagenomes</taxon>
    </lineage>
</organism>
<comment type="cofactor">
    <cofactor evidence="3">
        <name>[4Fe-4S] cluster</name>
        <dbReference type="ChEBI" id="CHEBI:49883"/>
    </cofactor>
</comment>
<comment type="cofactor">
    <cofactor evidence="2">
        <name>thiamine diphosphate</name>
        <dbReference type="ChEBI" id="CHEBI:58937"/>
    </cofactor>
</comment>
<evidence type="ECO:0000256" key="1">
    <source>
        <dbReference type="ARBA" id="ARBA00001946"/>
    </source>
</evidence>
<evidence type="ECO:0000313" key="12">
    <source>
        <dbReference type="EMBL" id="SVC63460.1"/>
    </source>
</evidence>
<dbReference type="AlphaFoldDB" id="A0A382NS55"/>
<keyword evidence="8" id="KW-0411">Iron-sulfur</keyword>
<evidence type="ECO:0000256" key="6">
    <source>
        <dbReference type="ARBA" id="ARBA00023002"/>
    </source>
</evidence>
<dbReference type="GO" id="GO:0045333">
    <property type="term" value="P:cellular respiration"/>
    <property type="evidence" value="ECO:0007669"/>
    <property type="project" value="UniProtKB-ARBA"/>
</dbReference>
<evidence type="ECO:0008006" key="13">
    <source>
        <dbReference type="Google" id="ProtNLM"/>
    </source>
</evidence>
<dbReference type="GO" id="GO:0046872">
    <property type="term" value="F:metal ion binding"/>
    <property type="evidence" value="ECO:0007669"/>
    <property type="project" value="UniProtKB-KW"/>
</dbReference>
<sequence length="266" mass="28800">MTTTTTAADIVEKSIISNGIPLSNVEVTRDSYKGKIDPDWCPGCGDFGVLTAMQKALSELGKQPHECITISGIGCSSNLPGFINTYGMHTLHGRALAVATGMKMANHELTVMVTGGDGDGFGIGGNHFLHTMRRNVDLTYIVMDNQIYGLTTGQTSPTSALGMETKSTPEGNLENPINPMPLAMVGGATFVARAYTGQQAHLVDILKQAITHKGFSLVDVFSPCVTYNKDNTYQWFKSRVKKLEDSGHDRTDFHSALDKGYMWGEE</sequence>
<evidence type="ECO:0000259" key="10">
    <source>
        <dbReference type="Pfam" id="PF02775"/>
    </source>
</evidence>
<feature type="domain" description="Pyruvate ferredoxin oxidoreductase beta subunit C-terminal" evidence="11">
    <location>
        <begin position="224"/>
        <end position="265"/>
    </location>
</feature>
<dbReference type="InterPro" id="IPR032686">
    <property type="entry name" value="PFO_beta_C"/>
</dbReference>